<dbReference type="RefSeq" id="WP_369332423.1">
    <property type="nucleotide sequence ID" value="NZ_JAULBC010000012.1"/>
</dbReference>
<dbReference type="InterPro" id="IPR002909">
    <property type="entry name" value="IPT_dom"/>
</dbReference>
<proteinExistence type="predicted"/>
<keyword evidence="4" id="KW-1185">Reference proteome</keyword>
<dbReference type="PROSITE" id="PS51257">
    <property type="entry name" value="PROKAR_LIPOPROTEIN"/>
    <property type="match status" value="1"/>
</dbReference>
<name>A0ABV3ZM93_9BACT</name>
<dbReference type="SUPFAM" id="SSF101898">
    <property type="entry name" value="NHL repeat"/>
    <property type="match status" value="1"/>
</dbReference>
<dbReference type="Proteomes" id="UP001560573">
    <property type="component" value="Unassembled WGS sequence"/>
</dbReference>
<dbReference type="Gene3D" id="2.40.10.500">
    <property type="match status" value="1"/>
</dbReference>
<evidence type="ECO:0000256" key="1">
    <source>
        <dbReference type="ARBA" id="ARBA00022737"/>
    </source>
</evidence>
<dbReference type="CDD" id="cd00603">
    <property type="entry name" value="IPT_PCSR"/>
    <property type="match status" value="1"/>
</dbReference>
<feature type="domain" description="IPT/TIG" evidence="2">
    <location>
        <begin position="37"/>
        <end position="115"/>
    </location>
</feature>
<dbReference type="InterPro" id="IPR013783">
    <property type="entry name" value="Ig-like_fold"/>
</dbReference>
<dbReference type="Pfam" id="PF01833">
    <property type="entry name" value="TIG"/>
    <property type="match status" value="1"/>
</dbReference>
<comment type="caution">
    <text evidence="3">The sequence shown here is derived from an EMBL/GenBank/DDBJ whole genome shotgun (WGS) entry which is preliminary data.</text>
</comment>
<evidence type="ECO:0000259" key="2">
    <source>
        <dbReference type="Pfam" id="PF01833"/>
    </source>
</evidence>
<gene>
    <name evidence="3" type="ORF">QTN47_26095</name>
</gene>
<keyword evidence="1" id="KW-0677">Repeat</keyword>
<reference evidence="3 4" key="1">
    <citation type="submission" date="2023-07" db="EMBL/GenBank/DDBJ databases">
        <authorList>
            <person name="Lian W.-H."/>
        </authorList>
    </citation>
    <scope>NUCLEOTIDE SEQUENCE [LARGE SCALE GENOMIC DNA]</scope>
    <source>
        <strain evidence="3 4">SYSU DXS3180</strain>
    </source>
</reference>
<dbReference type="Gene3D" id="2.60.40.10">
    <property type="entry name" value="Immunoglobulins"/>
    <property type="match status" value="1"/>
</dbReference>
<dbReference type="InterPro" id="IPR001258">
    <property type="entry name" value="NHL_repeat"/>
</dbReference>
<dbReference type="InterPro" id="IPR011042">
    <property type="entry name" value="6-blade_b-propeller_TolB-like"/>
</dbReference>
<dbReference type="PANTHER" id="PTHR13833">
    <property type="match status" value="1"/>
</dbReference>
<dbReference type="Gene3D" id="2.120.10.30">
    <property type="entry name" value="TolB, C-terminal domain"/>
    <property type="match status" value="1"/>
</dbReference>
<dbReference type="SUPFAM" id="SSF81296">
    <property type="entry name" value="E set domains"/>
    <property type="match status" value="1"/>
</dbReference>
<evidence type="ECO:0000313" key="3">
    <source>
        <dbReference type="EMBL" id="MEX6691007.1"/>
    </source>
</evidence>
<dbReference type="Pfam" id="PF01436">
    <property type="entry name" value="NHL"/>
    <property type="match status" value="1"/>
</dbReference>
<protein>
    <submittedName>
        <fullName evidence="3">IPT/TIG domain-containing protein</fullName>
    </submittedName>
</protein>
<dbReference type="PANTHER" id="PTHR13833:SF71">
    <property type="entry name" value="NHL DOMAIN-CONTAINING PROTEIN"/>
    <property type="match status" value="1"/>
</dbReference>
<dbReference type="EMBL" id="JAULBC010000012">
    <property type="protein sequence ID" value="MEX6691007.1"/>
    <property type="molecule type" value="Genomic_DNA"/>
</dbReference>
<dbReference type="InterPro" id="IPR014756">
    <property type="entry name" value="Ig_E-set"/>
</dbReference>
<evidence type="ECO:0000313" key="4">
    <source>
        <dbReference type="Proteomes" id="UP001560573"/>
    </source>
</evidence>
<sequence>MQKRSIPAILVGGYIILSVLLLSCKKSSTEPASGSASIESFTPGQGGSTTEILINGKNFITDTSKLSVSINGKPLKIIGVNDHQIMAIVPKKTGSGVISVTMGGQTVTSADTFHYQYVRSVSTLAGSGVPGYLNGSGADAQFHFYDPVNTWYRAEGIVVDKSLNVYVTDPGNNCIRKIDSAGNVSLFAGSPGNSGYADGKGSAARFALPYSLGIDADDNVYCVDPINWDIRKITPDGTATTIAFTKTESWSLTVNKTTGDIFYLGIWSTDLYQLTKDLSVHQKIAEGMLWPVGVASDKSGNVYAVGTGDQAVWKFAANTWTPSIVAGALGTAGYQDGVGGDARFSNPWGLAIDDADNLYVAGNGTGDGGSNADQSIRMIKAGTWDVTTLAGSATAGYTNGIGAAATFSGPIGVAVDKNGTVYVLDKRNNVVRKIISE</sequence>
<organism evidence="3 4">
    <name type="scientific">Danxiaibacter flavus</name>
    <dbReference type="NCBI Taxonomy" id="3049108"/>
    <lineage>
        <taxon>Bacteria</taxon>
        <taxon>Pseudomonadati</taxon>
        <taxon>Bacteroidota</taxon>
        <taxon>Chitinophagia</taxon>
        <taxon>Chitinophagales</taxon>
        <taxon>Chitinophagaceae</taxon>
        <taxon>Danxiaibacter</taxon>
    </lineage>
</organism>
<accession>A0ABV3ZM93</accession>